<keyword evidence="2" id="KW-0812">Transmembrane</keyword>
<evidence type="ECO:0000259" key="4">
    <source>
        <dbReference type="PROSITE" id="PS51767"/>
    </source>
</evidence>
<evidence type="ECO:0000256" key="2">
    <source>
        <dbReference type="SAM" id="Phobius"/>
    </source>
</evidence>
<keyword evidence="2" id="KW-0472">Membrane</keyword>
<dbReference type="Gene3D" id="2.40.70.10">
    <property type="entry name" value="Acid Proteases"/>
    <property type="match status" value="2"/>
</dbReference>
<dbReference type="InterPro" id="IPR021109">
    <property type="entry name" value="Peptidase_aspartic_dom_sf"/>
</dbReference>
<feature type="signal peptide" evidence="3">
    <location>
        <begin position="1"/>
        <end position="20"/>
    </location>
</feature>
<feature type="region of interest" description="Disordered" evidence="1">
    <location>
        <begin position="530"/>
        <end position="566"/>
    </location>
</feature>
<evidence type="ECO:0000256" key="3">
    <source>
        <dbReference type="SAM" id="SignalP"/>
    </source>
</evidence>
<dbReference type="InterPro" id="IPR033121">
    <property type="entry name" value="PEPTIDASE_A1"/>
</dbReference>
<organism evidence="5 6">
    <name type="scientific">Exidia glandulosa HHB12029</name>
    <dbReference type="NCBI Taxonomy" id="1314781"/>
    <lineage>
        <taxon>Eukaryota</taxon>
        <taxon>Fungi</taxon>
        <taxon>Dikarya</taxon>
        <taxon>Basidiomycota</taxon>
        <taxon>Agaricomycotina</taxon>
        <taxon>Agaricomycetes</taxon>
        <taxon>Auriculariales</taxon>
        <taxon>Exidiaceae</taxon>
        <taxon>Exidia</taxon>
    </lineage>
</organism>
<dbReference type="Proteomes" id="UP000077266">
    <property type="component" value="Unassembled WGS sequence"/>
</dbReference>
<evidence type="ECO:0000313" key="5">
    <source>
        <dbReference type="EMBL" id="KZW02131.1"/>
    </source>
</evidence>
<evidence type="ECO:0000256" key="1">
    <source>
        <dbReference type="SAM" id="MobiDB-lite"/>
    </source>
</evidence>
<dbReference type="AlphaFoldDB" id="A0A165PG28"/>
<keyword evidence="2" id="KW-1133">Transmembrane helix</keyword>
<dbReference type="PROSITE" id="PS51767">
    <property type="entry name" value="PEPTIDASE_A1"/>
    <property type="match status" value="1"/>
</dbReference>
<protein>
    <recommendedName>
        <fullName evidence="4">Peptidase A1 domain-containing protein</fullName>
    </recommendedName>
</protein>
<dbReference type="STRING" id="1314781.A0A165PG28"/>
<feature type="domain" description="Peptidase A1" evidence="4">
    <location>
        <begin position="40"/>
        <end position="403"/>
    </location>
</feature>
<feature type="transmembrane region" description="Helical" evidence="2">
    <location>
        <begin position="418"/>
        <end position="441"/>
    </location>
</feature>
<evidence type="ECO:0000313" key="6">
    <source>
        <dbReference type="Proteomes" id="UP000077266"/>
    </source>
</evidence>
<proteinExistence type="predicted"/>
<keyword evidence="3" id="KW-0732">Signal</keyword>
<name>A0A165PG28_EXIGL</name>
<reference evidence="5 6" key="1">
    <citation type="journal article" date="2016" name="Mol. Biol. Evol.">
        <title>Comparative Genomics of Early-Diverging Mushroom-Forming Fungi Provides Insights into the Origins of Lignocellulose Decay Capabilities.</title>
        <authorList>
            <person name="Nagy L.G."/>
            <person name="Riley R."/>
            <person name="Tritt A."/>
            <person name="Adam C."/>
            <person name="Daum C."/>
            <person name="Floudas D."/>
            <person name="Sun H."/>
            <person name="Yadav J.S."/>
            <person name="Pangilinan J."/>
            <person name="Larsson K.H."/>
            <person name="Matsuura K."/>
            <person name="Barry K."/>
            <person name="Labutti K."/>
            <person name="Kuo R."/>
            <person name="Ohm R.A."/>
            <person name="Bhattacharya S.S."/>
            <person name="Shirouzu T."/>
            <person name="Yoshinaga Y."/>
            <person name="Martin F.M."/>
            <person name="Grigoriev I.V."/>
            <person name="Hibbett D.S."/>
        </authorList>
    </citation>
    <scope>NUCLEOTIDE SEQUENCE [LARGE SCALE GENOMIC DNA]</scope>
    <source>
        <strain evidence="5 6">HHB12029</strain>
    </source>
</reference>
<dbReference type="OrthoDB" id="2563011at2759"/>
<feature type="compositionally biased region" description="Pro residues" evidence="1">
    <location>
        <begin position="555"/>
        <end position="566"/>
    </location>
</feature>
<feature type="region of interest" description="Disordered" evidence="1">
    <location>
        <begin position="478"/>
        <end position="499"/>
    </location>
</feature>
<dbReference type="InParanoid" id="A0A165PG28"/>
<dbReference type="SUPFAM" id="SSF50630">
    <property type="entry name" value="Acid proteases"/>
    <property type="match status" value="1"/>
</dbReference>
<dbReference type="EMBL" id="KV425890">
    <property type="protein sequence ID" value="KZW02131.1"/>
    <property type="molecule type" value="Genomic_DNA"/>
</dbReference>
<keyword evidence="6" id="KW-1185">Reference proteome</keyword>
<accession>A0A165PG28</accession>
<feature type="chain" id="PRO_5007864006" description="Peptidase A1 domain-containing protein" evidence="3">
    <location>
        <begin position="21"/>
        <end position="566"/>
    </location>
</feature>
<gene>
    <name evidence="5" type="ORF">EXIGLDRAFT_760343</name>
</gene>
<feature type="compositionally biased region" description="Low complexity" evidence="1">
    <location>
        <begin position="480"/>
        <end position="499"/>
    </location>
</feature>
<sequence length="566" mass="58933">MVLSPLVVAVATAFSTLVLGDPGAIPANIPLAFDAATRRYVASVLMGPQDNQQTAGFTISTGLRYSAVASSNYPAFAEAKTHVYNPSLSSTFQAVAGTAANSYGGLDLGGGLGREDCGLKQITADVAPWSWPNQTLVLSNASQSALSLFSDNITGVMGLATSAPPGGSVLDTVLGHWFQIHTPNTTFEYGMALDDLSSTLAKQQGTADNGAAGHLHMLAPNTTFFDPVQVVWSGASSALIGGSASDDTSSAPPSPQSSSLFTSDFAFDLQGWTFTGPNSFSISSGEVSKATFEPLYPAMIFPSHYAKTIYAALGSDAQIIPNVSPTQWTVSCSLAGISWTPKFNTLTLPMTNLVQRDGDRCVGAIQAWSDDSATGYLLGSPAMANAYIIHQTSRTGQNQVGVAPRLPLVARSGGSKKALIGGLVGGLVGGLLLLGVLLFIFRKKINRSERTFANQTAEVNAFVLPVGPTTPSTAGFRSNPFSTPPASAALTTSTSSGTFAQQQSAAMRDAKGRNLYTQAAPSVYQPSMYYQPSTIESHSPAEGPSASDHPVRSPLLPPAYESPPQV</sequence>